<keyword evidence="4" id="KW-1185">Reference proteome</keyword>
<dbReference type="RefSeq" id="WP_188560633.1">
    <property type="nucleotide sequence ID" value="NZ_BMGY01000004.1"/>
</dbReference>
<accession>A0ABQ1ZXC2</accession>
<name>A0ABQ1ZXC2_9BACT</name>
<dbReference type="Proteomes" id="UP000637774">
    <property type="component" value="Unassembled WGS sequence"/>
</dbReference>
<gene>
    <name evidence="3" type="ORF">GCM10011495_06990</name>
</gene>
<proteinExistence type="predicted"/>
<dbReference type="EMBL" id="BMGY01000004">
    <property type="protein sequence ID" value="GGH80971.1"/>
    <property type="molecule type" value="Genomic_DNA"/>
</dbReference>
<sequence length="271" mass="28691">MKRFSLSTPAGVCALTALALTGCKQDAAVPAATGTVTLHMDNGVTMPNPTTGAPTFGSLVLGTGAYTNANGDDFTVSTFKYYVSNVKLLKADNSTFTLPKTYYLVDQTKPNTQDLVFSEVPVGDYTSISFLVGVDSARTKAGNFTEVALSSNNGMLWTMNGVDEFINLNLGGYSSKARSGGLTFHIAGYKQASTNTIRTVTVPFPANKSPMLVRANHSPEIHMHVDIARMFSGPNLIKFADTYSVMGGVPAVKIADNIAAGMFSVGHIHAN</sequence>
<feature type="chain" id="PRO_5047166419" description="Copper-binding protein MbnP-like domain-containing protein" evidence="1">
    <location>
        <begin position="20"/>
        <end position="271"/>
    </location>
</feature>
<evidence type="ECO:0000313" key="4">
    <source>
        <dbReference type="Proteomes" id="UP000637774"/>
    </source>
</evidence>
<feature type="domain" description="Copper-binding protein MbnP-like" evidence="2">
    <location>
        <begin position="34"/>
        <end position="246"/>
    </location>
</feature>
<dbReference type="InterPro" id="IPR046863">
    <property type="entry name" value="MbnP-like_dom"/>
</dbReference>
<feature type="signal peptide" evidence="1">
    <location>
        <begin position="1"/>
        <end position="19"/>
    </location>
</feature>
<comment type="caution">
    <text evidence="3">The sequence shown here is derived from an EMBL/GenBank/DDBJ whole genome shotgun (WGS) entry which is preliminary data.</text>
</comment>
<dbReference type="PROSITE" id="PS51257">
    <property type="entry name" value="PROKAR_LIPOPROTEIN"/>
    <property type="match status" value="1"/>
</dbReference>
<keyword evidence="1" id="KW-0732">Signal</keyword>
<reference evidence="4" key="1">
    <citation type="journal article" date="2019" name="Int. J. Syst. Evol. Microbiol.">
        <title>The Global Catalogue of Microorganisms (GCM) 10K type strain sequencing project: providing services to taxonomists for standard genome sequencing and annotation.</title>
        <authorList>
            <consortium name="The Broad Institute Genomics Platform"/>
            <consortium name="The Broad Institute Genome Sequencing Center for Infectious Disease"/>
            <person name="Wu L."/>
            <person name="Ma J."/>
        </authorList>
    </citation>
    <scope>NUCLEOTIDE SEQUENCE [LARGE SCALE GENOMIC DNA]</scope>
    <source>
        <strain evidence="4">CGMCC 1.14966</strain>
    </source>
</reference>
<organism evidence="3 4">
    <name type="scientific">Hymenobacter frigidus</name>
    <dbReference type="NCBI Taxonomy" id="1524095"/>
    <lineage>
        <taxon>Bacteria</taxon>
        <taxon>Pseudomonadati</taxon>
        <taxon>Bacteroidota</taxon>
        <taxon>Cytophagia</taxon>
        <taxon>Cytophagales</taxon>
        <taxon>Hymenobacteraceae</taxon>
        <taxon>Hymenobacter</taxon>
    </lineage>
</organism>
<evidence type="ECO:0000256" key="1">
    <source>
        <dbReference type="SAM" id="SignalP"/>
    </source>
</evidence>
<evidence type="ECO:0000313" key="3">
    <source>
        <dbReference type="EMBL" id="GGH80971.1"/>
    </source>
</evidence>
<dbReference type="Pfam" id="PF20243">
    <property type="entry name" value="MbnP"/>
    <property type="match status" value="1"/>
</dbReference>
<protein>
    <recommendedName>
        <fullName evidence="2">Copper-binding protein MbnP-like domain-containing protein</fullName>
    </recommendedName>
</protein>
<evidence type="ECO:0000259" key="2">
    <source>
        <dbReference type="Pfam" id="PF20243"/>
    </source>
</evidence>